<dbReference type="EMBL" id="REGN01011315">
    <property type="protein sequence ID" value="RMZ97599.1"/>
    <property type="molecule type" value="Genomic_DNA"/>
</dbReference>
<evidence type="ECO:0000256" key="1">
    <source>
        <dbReference type="SAM" id="Phobius"/>
    </source>
</evidence>
<dbReference type="Proteomes" id="UP000276133">
    <property type="component" value="Unassembled WGS sequence"/>
</dbReference>
<evidence type="ECO:0000313" key="2">
    <source>
        <dbReference type="EMBL" id="RMZ97599.1"/>
    </source>
</evidence>
<reference evidence="2 3" key="1">
    <citation type="journal article" date="2018" name="Sci. Rep.">
        <title>Genomic signatures of local adaptation to the degree of environmental predictability in rotifers.</title>
        <authorList>
            <person name="Franch-Gras L."/>
            <person name="Hahn C."/>
            <person name="Garcia-Roger E.M."/>
            <person name="Carmona M.J."/>
            <person name="Serra M."/>
            <person name="Gomez A."/>
        </authorList>
    </citation>
    <scope>NUCLEOTIDE SEQUENCE [LARGE SCALE GENOMIC DNA]</scope>
    <source>
        <strain evidence="2">HYR1</strain>
    </source>
</reference>
<keyword evidence="1" id="KW-1133">Transmembrane helix</keyword>
<proteinExistence type="predicted"/>
<accession>A0A3M7PF02</accession>
<sequence length="115" mass="13346">MPKLYKSFKKGNKRGYRKKWRLVESLNYIGMHRIAPKLKCSQIYLKTQSQVRVDAINKQGNLPFSFLMPDKQIYGTICQANFLKNKQLKEKHLCFSVLGTAVFTTGSLPTTHFFL</sequence>
<protein>
    <submittedName>
        <fullName evidence="2">Uncharacterized protein</fullName>
    </submittedName>
</protein>
<name>A0A3M7PF02_BRAPC</name>
<dbReference type="AlphaFoldDB" id="A0A3M7PF02"/>
<comment type="caution">
    <text evidence="2">The sequence shown here is derived from an EMBL/GenBank/DDBJ whole genome shotgun (WGS) entry which is preliminary data.</text>
</comment>
<keyword evidence="1" id="KW-0472">Membrane</keyword>
<feature type="transmembrane region" description="Helical" evidence="1">
    <location>
        <begin position="93"/>
        <end position="114"/>
    </location>
</feature>
<keyword evidence="1" id="KW-0812">Transmembrane</keyword>
<evidence type="ECO:0000313" key="3">
    <source>
        <dbReference type="Proteomes" id="UP000276133"/>
    </source>
</evidence>
<keyword evidence="3" id="KW-1185">Reference proteome</keyword>
<gene>
    <name evidence="2" type="ORF">BpHYR1_052579</name>
</gene>
<organism evidence="2 3">
    <name type="scientific">Brachionus plicatilis</name>
    <name type="common">Marine rotifer</name>
    <name type="synonym">Brachionus muelleri</name>
    <dbReference type="NCBI Taxonomy" id="10195"/>
    <lineage>
        <taxon>Eukaryota</taxon>
        <taxon>Metazoa</taxon>
        <taxon>Spiralia</taxon>
        <taxon>Gnathifera</taxon>
        <taxon>Rotifera</taxon>
        <taxon>Eurotatoria</taxon>
        <taxon>Monogononta</taxon>
        <taxon>Pseudotrocha</taxon>
        <taxon>Ploima</taxon>
        <taxon>Brachionidae</taxon>
        <taxon>Brachionus</taxon>
    </lineage>
</organism>